<reference evidence="2 3" key="1">
    <citation type="journal article" date="2019" name="Int. J. Syst. Evol. Microbiol.">
        <title>The Global Catalogue of Microorganisms (GCM) 10K type strain sequencing project: providing services to taxonomists for standard genome sequencing and annotation.</title>
        <authorList>
            <consortium name="The Broad Institute Genomics Platform"/>
            <consortium name="The Broad Institute Genome Sequencing Center for Infectious Disease"/>
            <person name="Wu L."/>
            <person name="Ma J."/>
        </authorList>
    </citation>
    <scope>NUCLEOTIDE SEQUENCE [LARGE SCALE GENOMIC DNA]</scope>
    <source>
        <strain evidence="2 3">CGMCC 1.12125</strain>
    </source>
</reference>
<dbReference type="GO" id="GO:0016746">
    <property type="term" value="F:acyltransferase activity"/>
    <property type="evidence" value="ECO:0007669"/>
    <property type="project" value="UniProtKB-KW"/>
</dbReference>
<comment type="caution">
    <text evidence="2">The sequence shown here is derived from an EMBL/GenBank/DDBJ whole genome shotgun (WGS) entry which is preliminary data.</text>
</comment>
<dbReference type="EMBL" id="JBHUDJ010000010">
    <property type="protein sequence ID" value="MFD1588253.1"/>
    <property type="molecule type" value="Genomic_DNA"/>
</dbReference>
<organism evidence="2 3">
    <name type="scientific">Halorientalis brevis</name>
    <dbReference type="NCBI Taxonomy" id="1126241"/>
    <lineage>
        <taxon>Archaea</taxon>
        <taxon>Methanobacteriati</taxon>
        <taxon>Methanobacteriota</taxon>
        <taxon>Stenosarchaea group</taxon>
        <taxon>Halobacteria</taxon>
        <taxon>Halobacteriales</taxon>
        <taxon>Haloarculaceae</taxon>
        <taxon>Halorientalis</taxon>
    </lineage>
</organism>
<feature type="domain" description="N-acetyltransferase" evidence="1">
    <location>
        <begin position="4"/>
        <end position="149"/>
    </location>
</feature>
<dbReference type="SUPFAM" id="SSF55729">
    <property type="entry name" value="Acyl-CoA N-acyltransferases (Nat)"/>
    <property type="match status" value="1"/>
</dbReference>
<gene>
    <name evidence="2" type="ORF">ACFR9U_14825</name>
</gene>
<keyword evidence="2" id="KW-0012">Acyltransferase</keyword>
<dbReference type="InterPro" id="IPR016181">
    <property type="entry name" value="Acyl_CoA_acyltransferase"/>
</dbReference>
<evidence type="ECO:0000313" key="3">
    <source>
        <dbReference type="Proteomes" id="UP001597119"/>
    </source>
</evidence>
<dbReference type="Proteomes" id="UP001597119">
    <property type="component" value="Unassembled WGS sequence"/>
</dbReference>
<dbReference type="PROSITE" id="PS51186">
    <property type="entry name" value="GNAT"/>
    <property type="match status" value="1"/>
</dbReference>
<dbReference type="CDD" id="cd04301">
    <property type="entry name" value="NAT_SF"/>
    <property type="match status" value="1"/>
</dbReference>
<dbReference type="Gene3D" id="3.40.630.30">
    <property type="match status" value="1"/>
</dbReference>
<dbReference type="RefSeq" id="WP_247382191.1">
    <property type="nucleotide sequence ID" value="NZ_JALLGV010000015.1"/>
</dbReference>
<evidence type="ECO:0000259" key="1">
    <source>
        <dbReference type="PROSITE" id="PS51186"/>
    </source>
</evidence>
<dbReference type="Pfam" id="PF00583">
    <property type="entry name" value="Acetyltransf_1"/>
    <property type="match status" value="1"/>
</dbReference>
<evidence type="ECO:0000313" key="2">
    <source>
        <dbReference type="EMBL" id="MFD1588253.1"/>
    </source>
</evidence>
<dbReference type="InterPro" id="IPR000182">
    <property type="entry name" value="GNAT_dom"/>
</dbReference>
<keyword evidence="3" id="KW-1185">Reference proteome</keyword>
<protein>
    <submittedName>
        <fullName evidence="2">GNAT family N-acetyltransferase</fullName>
        <ecNumber evidence="2">2.3.1.-</ecNumber>
    </submittedName>
</protein>
<dbReference type="AlphaFoldDB" id="A0ABD6CDD4"/>
<name>A0ABD6CDD4_9EURY</name>
<keyword evidence="2" id="KW-0808">Transferase</keyword>
<sequence>MCSKSISELTTKEELLEAYPVLKQLRPIGEETFLDTYDTMREESGYQLFALRSEDGDIRALAGVVIETNMYHGKHAWVHELVVDEPHRGNGHGGELLSWVASWADSKDCSCVELASGHWRDEAHAFYEQEGMEKYCYTFKTDLSAVSLY</sequence>
<accession>A0ABD6CDD4</accession>
<proteinExistence type="predicted"/>
<dbReference type="EC" id="2.3.1.-" evidence="2"/>